<evidence type="ECO:0000313" key="2">
    <source>
        <dbReference type="EMBL" id="KAJ6228298.1"/>
    </source>
</evidence>
<dbReference type="Proteomes" id="UP001146793">
    <property type="component" value="Unassembled WGS sequence"/>
</dbReference>
<gene>
    <name evidence="1" type="ORF">M0812_28779</name>
    <name evidence="2" type="ORF">M0813_09127</name>
</gene>
<evidence type="ECO:0000313" key="4">
    <source>
        <dbReference type="Proteomes" id="UP001150062"/>
    </source>
</evidence>
<dbReference type="EMBL" id="JAOAOG010000329">
    <property type="protein sequence ID" value="KAJ6228298.1"/>
    <property type="molecule type" value="Genomic_DNA"/>
</dbReference>
<accession>A0AAV7YDZ6</accession>
<protein>
    <submittedName>
        <fullName evidence="1">Uncharacterized protein</fullName>
    </submittedName>
</protein>
<evidence type="ECO:0000313" key="1">
    <source>
        <dbReference type="EMBL" id="KAJ3426325.1"/>
    </source>
</evidence>
<reference evidence="1" key="2">
    <citation type="submission" date="2022-08" db="EMBL/GenBank/DDBJ databases">
        <title>Novel sulphate-reducing endosymbionts in the free-living metamonad Anaeramoeba.</title>
        <authorList>
            <person name="Jerlstrom-Hultqvist J."/>
            <person name="Cepicka I."/>
            <person name="Gallot-Lavallee L."/>
            <person name="Salas-Leiva D."/>
            <person name="Curtis B.A."/>
            <person name="Zahonova K."/>
            <person name="Pipaliya S."/>
            <person name="Dacks J."/>
            <person name="Roger A.J."/>
        </authorList>
    </citation>
    <scope>NUCLEOTIDE SEQUENCE</scope>
    <source>
        <strain evidence="1">Busselton2</strain>
    </source>
</reference>
<dbReference type="AlphaFoldDB" id="A0AAV7YDZ6"/>
<reference evidence="2" key="1">
    <citation type="submission" date="2022-08" db="EMBL/GenBank/DDBJ databases">
        <title>Novel sulfate-reducing endosymbionts in the free-living metamonad Anaeramoeba.</title>
        <authorList>
            <person name="Jerlstrom-Hultqvist J."/>
            <person name="Cepicka I."/>
            <person name="Gallot-Lavallee L."/>
            <person name="Salas-Leiva D."/>
            <person name="Curtis B.A."/>
            <person name="Zahonova K."/>
            <person name="Pipaliya S."/>
            <person name="Dacks J."/>
            <person name="Roger A.J."/>
        </authorList>
    </citation>
    <scope>NUCLEOTIDE SEQUENCE</scope>
    <source>
        <strain evidence="2">Schooner1</strain>
    </source>
</reference>
<name>A0AAV7YDZ6_9EUKA</name>
<comment type="caution">
    <text evidence="1">The sequence shown here is derived from an EMBL/GenBank/DDBJ whole genome shotgun (WGS) entry which is preliminary data.</text>
</comment>
<keyword evidence="4" id="KW-1185">Reference proteome</keyword>
<evidence type="ECO:0000313" key="3">
    <source>
        <dbReference type="Proteomes" id="UP001146793"/>
    </source>
</evidence>
<organism evidence="1 3">
    <name type="scientific">Anaeramoeba flamelloides</name>
    <dbReference type="NCBI Taxonomy" id="1746091"/>
    <lineage>
        <taxon>Eukaryota</taxon>
        <taxon>Metamonada</taxon>
        <taxon>Anaeramoebidae</taxon>
        <taxon>Anaeramoeba</taxon>
    </lineage>
</organism>
<dbReference type="Proteomes" id="UP001150062">
    <property type="component" value="Unassembled WGS sequence"/>
</dbReference>
<proteinExistence type="predicted"/>
<sequence>MESSRKAIILHKSSWQKLHLQTCSLVSNISGLTNSTNTNIQITSILKELDEYLVKFSQIAKETREIKKKALEQFSSLSTKIEETDQKETTINKPFLNENDLTKLFQIKAIANQIEQDLQTKEMIRNVLNNETSEQSLVTIVRTWVAQPFLDKNNNFFN</sequence>
<dbReference type="EMBL" id="JANTQA010000070">
    <property type="protein sequence ID" value="KAJ3426325.1"/>
    <property type="molecule type" value="Genomic_DNA"/>
</dbReference>